<evidence type="ECO:0000256" key="10">
    <source>
        <dbReference type="RuleBase" id="RU003657"/>
    </source>
</evidence>
<dbReference type="InterPro" id="IPR044524">
    <property type="entry name" value="Isoase_HisA-like"/>
</dbReference>
<organism evidence="12 13">
    <name type="scientific">Candidatus Aphodousia faecigallinarum</name>
    <dbReference type="NCBI Taxonomy" id="2840677"/>
    <lineage>
        <taxon>Bacteria</taxon>
        <taxon>Pseudomonadati</taxon>
        <taxon>Pseudomonadota</taxon>
        <taxon>Betaproteobacteria</taxon>
        <taxon>Burkholderiales</taxon>
        <taxon>Sutterellaceae</taxon>
        <taxon>Sutterellaceae incertae sedis</taxon>
        <taxon>Candidatus Aphodousia</taxon>
    </lineage>
</organism>
<protein>
    <recommendedName>
        <fullName evidence="9 11">1-(5-phosphoribosyl)-5-[(5-phosphoribosylamino)methylideneamino] imidazole-4-carboxamide isomerase</fullName>
        <ecNumber evidence="9 11">5.3.1.16</ecNumber>
    </recommendedName>
    <alternativeName>
        <fullName evidence="9">Phosphoribosylformimino-5-aminoimidazole carboxamide ribotide isomerase</fullName>
    </alternativeName>
</protein>
<evidence type="ECO:0000256" key="6">
    <source>
        <dbReference type="ARBA" id="ARBA00022605"/>
    </source>
</evidence>
<comment type="catalytic activity">
    <reaction evidence="1 9 11">
        <text>1-(5-phospho-beta-D-ribosyl)-5-[(5-phospho-beta-D-ribosylamino)methylideneamino]imidazole-4-carboxamide = 5-[(5-phospho-1-deoxy-D-ribulos-1-ylimino)methylamino]-1-(5-phospho-beta-D-ribosyl)imidazole-4-carboxamide</text>
        <dbReference type="Rhea" id="RHEA:15469"/>
        <dbReference type="ChEBI" id="CHEBI:58435"/>
        <dbReference type="ChEBI" id="CHEBI:58525"/>
        <dbReference type="EC" id="5.3.1.16"/>
    </reaction>
</comment>
<dbReference type="Proteomes" id="UP000824083">
    <property type="component" value="Unassembled WGS sequence"/>
</dbReference>
<name>A0A9D1IGM5_9BURK</name>
<evidence type="ECO:0000256" key="2">
    <source>
        <dbReference type="ARBA" id="ARBA00004496"/>
    </source>
</evidence>
<dbReference type="Gene3D" id="3.20.20.70">
    <property type="entry name" value="Aldolase class I"/>
    <property type="match status" value="1"/>
</dbReference>
<reference evidence="12" key="1">
    <citation type="submission" date="2020-10" db="EMBL/GenBank/DDBJ databases">
        <authorList>
            <person name="Gilroy R."/>
        </authorList>
    </citation>
    <scope>NUCLEOTIDE SEQUENCE</scope>
    <source>
        <strain evidence="12">7463</strain>
    </source>
</reference>
<dbReference type="EMBL" id="DVMY01000030">
    <property type="protein sequence ID" value="HIU36947.1"/>
    <property type="molecule type" value="Genomic_DNA"/>
</dbReference>
<keyword evidence="6 9" id="KW-0028">Amino-acid biosynthesis</keyword>
<evidence type="ECO:0000256" key="8">
    <source>
        <dbReference type="ARBA" id="ARBA00023235"/>
    </source>
</evidence>
<evidence type="ECO:0000256" key="9">
    <source>
        <dbReference type="HAMAP-Rule" id="MF_01014"/>
    </source>
</evidence>
<sequence length="250" mass="27582">MKRARNIIASVDLIDSKVVRLKQGDYQRLTQYEVDPLTQLMRYVRDGSERVHIVDLEGARDPSRRQVDLIARLVRELPVPVQTGGGVRSESDIEALLNIGVAQVVIGSVAVKDPASVCRWFKRFGGNRLILALDCKINDKKEAMVATDAWKDVSALTVEEMIERYKPFGLSQVLCTDVSKDGLLKGSNAQLYKQLSGLYPELKIQASGGIGSLEDIRALSDSNVDGIIIGRALLEGRFTVKEAIACWLNA</sequence>
<keyword evidence="8 9" id="KW-0413">Isomerase</keyword>
<comment type="similarity">
    <text evidence="4 9 10">Belongs to the HisA/HisF family.</text>
</comment>
<dbReference type="NCBIfam" id="TIGR00007">
    <property type="entry name" value="1-(5-phosphoribosyl)-5-[(5-phosphoribosylamino)methylideneamino]imidazole-4-carboxamide isomerase"/>
    <property type="match status" value="1"/>
</dbReference>
<dbReference type="GO" id="GO:0003949">
    <property type="term" value="F:1-(5-phosphoribosyl)-5-[(5-phosphoribosylamino)methylideneamino]imidazole-4-carboxamide isomerase activity"/>
    <property type="evidence" value="ECO:0007669"/>
    <property type="project" value="UniProtKB-UniRule"/>
</dbReference>
<dbReference type="GO" id="GO:0000105">
    <property type="term" value="P:L-histidine biosynthetic process"/>
    <property type="evidence" value="ECO:0007669"/>
    <property type="project" value="UniProtKB-UniRule"/>
</dbReference>
<dbReference type="CDD" id="cd04732">
    <property type="entry name" value="HisA"/>
    <property type="match status" value="1"/>
</dbReference>
<dbReference type="FunFam" id="3.20.20.70:FF:000009">
    <property type="entry name" value="1-(5-phosphoribosyl)-5-[(5-phosphoribosylamino)methylideneamino] imidazole-4-carboxamide isomerase"/>
    <property type="match status" value="1"/>
</dbReference>
<dbReference type="HAMAP" id="MF_01014">
    <property type="entry name" value="HisA"/>
    <property type="match status" value="1"/>
</dbReference>
<feature type="active site" description="Proton donor" evidence="9">
    <location>
        <position position="134"/>
    </location>
</feature>
<evidence type="ECO:0000256" key="5">
    <source>
        <dbReference type="ARBA" id="ARBA00022490"/>
    </source>
</evidence>
<comment type="pathway">
    <text evidence="3 9 11">Amino-acid biosynthesis; L-histidine biosynthesis; L-histidine from 5-phospho-alpha-D-ribose 1-diphosphate: step 4/9.</text>
</comment>
<dbReference type="PANTHER" id="PTHR43090:SF2">
    <property type="entry name" value="1-(5-PHOSPHORIBOSYL)-5-[(5-PHOSPHORIBOSYLAMINO)METHYLIDENEAMINO] IMIDAZOLE-4-CARBOXAMIDE ISOMERASE"/>
    <property type="match status" value="1"/>
</dbReference>
<evidence type="ECO:0000313" key="12">
    <source>
        <dbReference type="EMBL" id="HIU36947.1"/>
    </source>
</evidence>
<dbReference type="Pfam" id="PF00977">
    <property type="entry name" value="His_biosynth"/>
    <property type="match status" value="1"/>
</dbReference>
<feature type="active site" description="Proton acceptor" evidence="9">
    <location>
        <position position="12"/>
    </location>
</feature>
<dbReference type="InterPro" id="IPR013785">
    <property type="entry name" value="Aldolase_TIM"/>
</dbReference>
<comment type="subcellular location">
    <subcellularLocation>
        <location evidence="2 9 11">Cytoplasm</location>
    </subcellularLocation>
</comment>
<dbReference type="EC" id="5.3.1.16" evidence="9 11"/>
<evidence type="ECO:0000256" key="11">
    <source>
        <dbReference type="RuleBase" id="RU003658"/>
    </source>
</evidence>
<dbReference type="GO" id="GO:0000162">
    <property type="term" value="P:L-tryptophan biosynthetic process"/>
    <property type="evidence" value="ECO:0007669"/>
    <property type="project" value="TreeGrafter"/>
</dbReference>
<dbReference type="InterPro" id="IPR023016">
    <property type="entry name" value="HisA/PriA"/>
</dbReference>
<dbReference type="PANTHER" id="PTHR43090">
    <property type="entry name" value="1-(5-PHOSPHORIBOSYL)-5-[(5-PHOSPHORIBOSYLAMINO)METHYLIDENEAMINO] IMIDAZOLE-4-CARBOXAMIDE ISOMERASE"/>
    <property type="match status" value="1"/>
</dbReference>
<accession>A0A9D1IGM5</accession>
<comment type="caution">
    <text evidence="12">The sequence shown here is derived from an EMBL/GenBank/DDBJ whole genome shotgun (WGS) entry which is preliminary data.</text>
</comment>
<dbReference type="GO" id="GO:0005737">
    <property type="term" value="C:cytoplasm"/>
    <property type="evidence" value="ECO:0007669"/>
    <property type="project" value="UniProtKB-SubCell"/>
</dbReference>
<keyword evidence="5 9" id="KW-0963">Cytoplasm</keyword>
<evidence type="ECO:0000256" key="3">
    <source>
        <dbReference type="ARBA" id="ARBA00005133"/>
    </source>
</evidence>
<reference evidence="12" key="2">
    <citation type="journal article" date="2021" name="PeerJ">
        <title>Extensive microbial diversity within the chicken gut microbiome revealed by metagenomics and culture.</title>
        <authorList>
            <person name="Gilroy R."/>
            <person name="Ravi A."/>
            <person name="Getino M."/>
            <person name="Pursley I."/>
            <person name="Horton D.L."/>
            <person name="Alikhan N.F."/>
            <person name="Baker D."/>
            <person name="Gharbi K."/>
            <person name="Hall N."/>
            <person name="Watson M."/>
            <person name="Adriaenssens E.M."/>
            <person name="Foster-Nyarko E."/>
            <person name="Jarju S."/>
            <person name="Secka A."/>
            <person name="Antonio M."/>
            <person name="Oren A."/>
            <person name="Chaudhuri R.R."/>
            <person name="La Ragione R."/>
            <person name="Hildebrand F."/>
            <person name="Pallen M.J."/>
        </authorList>
    </citation>
    <scope>NUCLEOTIDE SEQUENCE</scope>
    <source>
        <strain evidence="12">7463</strain>
    </source>
</reference>
<gene>
    <name evidence="9 12" type="primary">hisA</name>
    <name evidence="12" type="ORF">IAC56_01525</name>
</gene>
<dbReference type="InterPro" id="IPR006062">
    <property type="entry name" value="His_biosynth"/>
</dbReference>
<dbReference type="SUPFAM" id="SSF51366">
    <property type="entry name" value="Ribulose-phoshate binding barrel"/>
    <property type="match status" value="1"/>
</dbReference>
<evidence type="ECO:0000256" key="4">
    <source>
        <dbReference type="ARBA" id="ARBA00009667"/>
    </source>
</evidence>
<proteinExistence type="inferred from homology"/>
<dbReference type="InterPro" id="IPR011060">
    <property type="entry name" value="RibuloseP-bd_barrel"/>
</dbReference>
<dbReference type="InterPro" id="IPR006063">
    <property type="entry name" value="HisA_bact_arch"/>
</dbReference>
<evidence type="ECO:0000256" key="7">
    <source>
        <dbReference type="ARBA" id="ARBA00023102"/>
    </source>
</evidence>
<dbReference type="AlphaFoldDB" id="A0A9D1IGM5"/>
<evidence type="ECO:0000313" key="13">
    <source>
        <dbReference type="Proteomes" id="UP000824083"/>
    </source>
</evidence>
<evidence type="ECO:0000256" key="1">
    <source>
        <dbReference type="ARBA" id="ARBA00000901"/>
    </source>
</evidence>
<keyword evidence="7 9" id="KW-0368">Histidine biosynthesis</keyword>